<evidence type="ECO:0000256" key="1">
    <source>
        <dbReference type="SAM" id="MobiDB-lite"/>
    </source>
</evidence>
<keyword evidence="3" id="KW-1185">Reference proteome</keyword>
<name>A0ABM9R2S8_BIFLI</name>
<protein>
    <recommendedName>
        <fullName evidence="4">Transposase</fullName>
    </recommendedName>
</protein>
<feature type="region of interest" description="Disordered" evidence="1">
    <location>
        <begin position="75"/>
        <end position="122"/>
    </location>
</feature>
<evidence type="ECO:0000313" key="3">
    <source>
        <dbReference type="Proteomes" id="UP000043107"/>
    </source>
</evidence>
<organism evidence="2 3">
    <name type="scientific">Bifidobacterium longum subsp. infantis</name>
    <dbReference type="NCBI Taxonomy" id="1682"/>
    <lineage>
        <taxon>Bacteria</taxon>
        <taxon>Bacillati</taxon>
        <taxon>Actinomycetota</taxon>
        <taxon>Actinomycetes</taxon>
        <taxon>Bifidobacteriales</taxon>
        <taxon>Bifidobacteriaceae</taxon>
        <taxon>Bifidobacterium</taxon>
    </lineage>
</organism>
<reference evidence="2 3" key="1">
    <citation type="submission" date="2014-09" db="EMBL/GenBank/DDBJ databases">
        <authorList>
            <person name="Bertelli C."/>
        </authorList>
    </citation>
    <scope>NUCLEOTIDE SEQUENCE [LARGE SCALE GENOMIC DNA]</scope>
    <source>
        <strain evidence="2 3">BIC1401111250</strain>
    </source>
</reference>
<evidence type="ECO:0008006" key="4">
    <source>
        <dbReference type="Google" id="ProtNLM"/>
    </source>
</evidence>
<feature type="region of interest" description="Disordered" evidence="1">
    <location>
        <begin position="15"/>
        <end position="34"/>
    </location>
</feature>
<accession>A0ABM9R2S8</accession>
<gene>
    <name evidence="2" type="ORF">BLIC_c00624</name>
</gene>
<dbReference type="EMBL" id="CCWP01000015">
    <property type="protein sequence ID" value="CEE99256.1"/>
    <property type="molecule type" value="Genomic_DNA"/>
</dbReference>
<comment type="caution">
    <text evidence="2">The sequence shown here is derived from an EMBL/GenBank/DDBJ whole genome shotgun (WGS) entry which is preliminary data.</text>
</comment>
<sequence length="122" mass="13679">MCTIELTALKFKAGESAKTDHKMRRPAHVQTELSEDIATQTRRMTKLPPNVLTGDPPLRYDDGIWDNPQGAFAWDRGAAMTRKSRDGRHQTGRSEPPPETGRIVPQCVITESKPGKTLKLQR</sequence>
<dbReference type="RefSeq" id="WP_012576962.1">
    <property type="nucleotide sequence ID" value="NZ_CCWN01000011.1"/>
</dbReference>
<dbReference type="Proteomes" id="UP000043107">
    <property type="component" value="Unassembled WGS sequence"/>
</dbReference>
<proteinExistence type="predicted"/>
<evidence type="ECO:0000313" key="2">
    <source>
        <dbReference type="EMBL" id="CEE99256.1"/>
    </source>
</evidence>